<dbReference type="InterPro" id="IPR007197">
    <property type="entry name" value="rSAM"/>
</dbReference>
<evidence type="ECO:0000256" key="2">
    <source>
        <dbReference type="ARBA" id="ARBA00022691"/>
    </source>
</evidence>
<dbReference type="InterPro" id="IPR006158">
    <property type="entry name" value="Cobalamin-bd"/>
</dbReference>
<keyword evidence="4" id="KW-0408">Iron</keyword>
<evidence type="ECO:0000313" key="8">
    <source>
        <dbReference type="EMBL" id="SFN03527.1"/>
    </source>
</evidence>
<dbReference type="InterPro" id="IPR058240">
    <property type="entry name" value="rSAM_sf"/>
</dbReference>
<proteinExistence type="predicted"/>
<dbReference type="Proteomes" id="UP000199611">
    <property type="component" value="Unassembled WGS sequence"/>
</dbReference>
<keyword evidence="2" id="KW-0949">S-adenosyl-L-methionine</keyword>
<evidence type="ECO:0000256" key="4">
    <source>
        <dbReference type="ARBA" id="ARBA00023004"/>
    </source>
</evidence>
<feature type="domain" description="Radical SAM core" evidence="7">
    <location>
        <begin position="169"/>
        <end position="396"/>
    </location>
</feature>
<keyword evidence="9" id="KW-1185">Reference proteome</keyword>
<accession>A0A1I4VR10</accession>
<dbReference type="InterPro" id="IPR034466">
    <property type="entry name" value="Methyltransferase_Class_B"/>
</dbReference>
<dbReference type="CDD" id="cd01335">
    <property type="entry name" value="Radical_SAM"/>
    <property type="match status" value="1"/>
</dbReference>
<dbReference type="GO" id="GO:0031419">
    <property type="term" value="F:cobalamin binding"/>
    <property type="evidence" value="ECO:0007669"/>
    <property type="project" value="InterPro"/>
</dbReference>
<dbReference type="SFLD" id="SFLDS00029">
    <property type="entry name" value="Radical_SAM"/>
    <property type="match status" value="1"/>
</dbReference>
<evidence type="ECO:0000256" key="1">
    <source>
        <dbReference type="ARBA" id="ARBA00001966"/>
    </source>
</evidence>
<dbReference type="Gene3D" id="3.80.30.20">
    <property type="entry name" value="tm_1862 like domain"/>
    <property type="match status" value="1"/>
</dbReference>
<dbReference type="SFLD" id="SFLDG01123">
    <property type="entry name" value="methyltransferase_(Class_B)"/>
    <property type="match status" value="1"/>
</dbReference>
<dbReference type="PROSITE" id="PS51332">
    <property type="entry name" value="B12_BINDING"/>
    <property type="match status" value="1"/>
</dbReference>
<dbReference type="GO" id="GO:0003824">
    <property type="term" value="F:catalytic activity"/>
    <property type="evidence" value="ECO:0007669"/>
    <property type="project" value="InterPro"/>
</dbReference>
<protein>
    <submittedName>
        <fullName evidence="8">Radical SAM superfamily enzyme YgiQ, UPF0313 family</fullName>
    </submittedName>
</protein>
<comment type="cofactor">
    <cofactor evidence="1">
        <name>[4Fe-4S] cluster</name>
        <dbReference type="ChEBI" id="CHEBI:49883"/>
    </cofactor>
</comment>
<keyword evidence="5" id="KW-0411">Iron-sulfur</keyword>
<dbReference type="RefSeq" id="WP_093396092.1">
    <property type="nucleotide sequence ID" value="NZ_FOUU01000011.1"/>
</dbReference>
<organism evidence="8 9">
    <name type="scientific">Thermodesulforhabdus norvegica</name>
    <dbReference type="NCBI Taxonomy" id="39841"/>
    <lineage>
        <taxon>Bacteria</taxon>
        <taxon>Pseudomonadati</taxon>
        <taxon>Thermodesulfobacteriota</taxon>
        <taxon>Syntrophobacteria</taxon>
        <taxon>Syntrophobacterales</taxon>
        <taxon>Thermodesulforhabdaceae</taxon>
        <taxon>Thermodesulforhabdus</taxon>
    </lineage>
</organism>
<dbReference type="GO" id="GO:0046872">
    <property type="term" value="F:metal ion binding"/>
    <property type="evidence" value="ECO:0007669"/>
    <property type="project" value="UniProtKB-KW"/>
</dbReference>
<dbReference type="SFLD" id="SFLDG01082">
    <property type="entry name" value="B12-binding_domain_containing"/>
    <property type="match status" value="1"/>
</dbReference>
<keyword evidence="3" id="KW-0479">Metal-binding</keyword>
<evidence type="ECO:0000259" key="6">
    <source>
        <dbReference type="PROSITE" id="PS51332"/>
    </source>
</evidence>
<reference evidence="8 9" key="1">
    <citation type="submission" date="2016-10" db="EMBL/GenBank/DDBJ databases">
        <authorList>
            <person name="de Groot N.N."/>
        </authorList>
    </citation>
    <scope>NUCLEOTIDE SEQUENCE [LARGE SCALE GENOMIC DNA]</scope>
    <source>
        <strain evidence="8 9">DSM 9990</strain>
    </source>
</reference>
<dbReference type="PANTHER" id="PTHR43409">
    <property type="entry name" value="ANAEROBIC MAGNESIUM-PROTOPORPHYRIN IX MONOMETHYL ESTER CYCLASE-RELATED"/>
    <property type="match status" value="1"/>
</dbReference>
<dbReference type="InterPro" id="IPR006638">
    <property type="entry name" value="Elp3/MiaA/NifB-like_rSAM"/>
</dbReference>
<sequence length="586" mass="65681">MKVLLVQLPVLSADLAYPAEHVPLGAASVGAYAFLHLPGLDLKLLPRDLCTWGGDEAIVNEILLEDPGVVAFSCYLWNVERSCYIAEQLRSRGCRALTVAGGPEVCPDNTWLLNKNIFDHLFIGEGEKAFAEFLSCLARGMRVADRVLASEPLRPEELVSPYLTGLLQPAPSGSILMESLRGCSYRCAYCFYHKSSGLTRALPIERVVSEILWARDRGVREVLFTDPSFLARPDASGFLDTITPYTGGLDLYVELNAEHCSGEIVKKLKDCGVVQVEVGLQTVNSKALKSVGRKWSRKNFVEGVKRLRDAGIVVTLDIIVGLPHDTLDDVIRSIDFAIEKELYDELNIYPLSLLPGTELRKKAAELGIRFMIEPPYYVLKTPWLDYDEIYQAFSYAEEVTGFDFFPVEVPYLGSLPGNFLSVIELEGDVTPATFHSCSCSLSIIIKNPGWWERIESVKSFATSLINKNPYILLNWIIPSKLVPEGPAMLPFLRKLYLWRQHPLDREFFSTRSSVNSCQVFITRHDPLSGDSNVWIWIPPEDTGDGEFRIIPENTDENVAEDWARSLLRKITGEDNPGYRIGEVMYA</sequence>
<dbReference type="OrthoDB" id="9762608at2"/>
<dbReference type="Pfam" id="PF04055">
    <property type="entry name" value="Radical_SAM"/>
    <property type="match status" value="1"/>
</dbReference>
<dbReference type="AlphaFoldDB" id="A0A1I4VR10"/>
<dbReference type="SMART" id="SM00729">
    <property type="entry name" value="Elp3"/>
    <property type="match status" value="1"/>
</dbReference>
<gene>
    <name evidence="8" type="ORF">SAMN05660836_02404</name>
</gene>
<feature type="domain" description="B12-binding" evidence="6">
    <location>
        <begin position="7"/>
        <end position="144"/>
    </location>
</feature>
<dbReference type="PANTHER" id="PTHR43409:SF16">
    <property type="entry name" value="SLR0320 PROTEIN"/>
    <property type="match status" value="1"/>
</dbReference>
<dbReference type="Pfam" id="PF02310">
    <property type="entry name" value="B12-binding"/>
    <property type="match status" value="1"/>
</dbReference>
<dbReference type="SUPFAM" id="SSF102114">
    <property type="entry name" value="Radical SAM enzymes"/>
    <property type="match status" value="1"/>
</dbReference>
<dbReference type="PROSITE" id="PS51918">
    <property type="entry name" value="RADICAL_SAM"/>
    <property type="match status" value="1"/>
</dbReference>
<dbReference type="InterPro" id="IPR023404">
    <property type="entry name" value="rSAM_horseshoe"/>
</dbReference>
<dbReference type="InterPro" id="IPR051198">
    <property type="entry name" value="BchE-like"/>
</dbReference>
<dbReference type="GO" id="GO:0051539">
    <property type="term" value="F:4 iron, 4 sulfur cluster binding"/>
    <property type="evidence" value="ECO:0007669"/>
    <property type="project" value="UniProtKB-KW"/>
</dbReference>
<dbReference type="STRING" id="39841.SAMN05660836_02404"/>
<evidence type="ECO:0000313" key="9">
    <source>
        <dbReference type="Proteomes" id="UP000199611"/>
    </source>
</evidence>
<evidence type="ECO:0000259" key="7">
    <source>
        <dbReference type="PROSITE" id="PS51918"/>
    </source>
</evidence>
<name>A0A1I4VR10_9BACT</name>
<dbReference type="GO" id="GO:0005829">
    <property type="term" value="C:cytosol"/>
    <property type="evidence" value="ECO:0007669"/>
    <property type="project" value="TreeGrafter"/>
</dbReference>
<dbReference type="EMBL" id="FOUU01000011">
    <property type="protein sequence ID" value="SFN03527.1"/>
    <property type="molecule type" value="Genomic_DNA"/>
</dbReference>
<evidence type="ECO:0000256" key="3">
    <source>
        <dbReference type="ARBA" id="ARBA00022723"/>
    </source>
</evidence>
<dbReference type="Gene3D" id="3.40.50.280">
    <property type="entry name" value="Cobalamin-binding domain"/>
    <property type="match status" value="1"/>
</dbReference>
<evidence type="ECO:0000256" key="5">
    <source>
        <dbReference type="ARBA" id="ARBA00023014"/>
    </source>
</evidence>